<keyword evidence="4" id="KW-0648">Protein biosynthesis</keyword>
<dbReference type="PANTHER" id="PTHR12790">
    <property type="entry name" value="TRANSCRIPTION INITIATION FACTOR IA RRN3"/>
    <property type="match status" value="1"/>
</dbReference>
<dbReference type="Pfam" id="PF05327">
    <property type="entry name" value="RRN3"/>
    <property type="match status" value="1"/>
</dbReference>
<dbReference type="PANTHER" id="PTHR12790:SF0">
    <property type="entry name" value="RNA POLYMERASE I-SPECIFIC TRANSCRIPTION INITIATION FACTOR RRN3-RELATED"/>
    <property type="match status" value="1"/>
</dbReference>
<evidence type="ECO:0000256" key="2">
    <source>
        <dbReference type="SAM" id="MobiDB-lite"/>
    </source>
</evidence>
<reference evidence="4" key="1">
    <citation type="submission" date="2025-08" db="UniProtKB">
        <authorList>
            <consortium name="RefSeq"/>
        </authorList>
    </citation>
    <scope>IDENTIFICATION</scope>
</reference>
<dbReference type="STRING" id="121845.A0A3Q0J716"/>
<dbReference type="CTD" id="35454"/>
<evidence type="ECO:0000256" key="1">
    <source>
        <dbReference type="ARBA" id="ARBA00010098"/>
    </source>
</evidence>
<organism evidence="3 4">
    <name type="scientific">Diaphorina citri</name>
    <name type="common">Asian citrus psyllid</name>
    <dbReference type="NCBI Taxonomy" id="121845"/>
    <lineage>
        <taxon>Eukaryota</taxon>
        <taxon>Metazoa</taxon>
        <taxon>Ecdysozoa</taxon>
        <taxon>Arthropoda</taxon>
        <taxon>Hexapoda</taxon>
        <taxon>Insecta</taxon>
        <taxon>Pterygota</taxon>
        <taxon>Neoptera</taxon>
        <taxon>Paraneoptera</taxon>
        <taxon>Hemiptera</taxon>
        <taxon>Sternorrhyncha</taxon>
        <taxon>Psylloidea</taxon>
        <taxon>Psyllidae</taxon>
        <taxon>Diaphorininae</taxon>
        <taxon>Diaphorina</taxon>
    </lineage>
</organism>
<dbReference type="InterPro" id="IPR007991">
    <property type="entry name" value="RNA_pol_I_trans_ini_fac_RRN3"/>
</dbReference>
<feature type="region of interest" description="Disordered" evidence="2">
    <location>
        <begin position="1"/>
        <end position="29"/>
    </location>
</feature>
<dbReference type="RefSeq" id="XP_026682748.1">
    <property type="nucleotide sequence ID" value="XM_026826947.1"/>
</dbReference>
<keyword evidence="3" id="KW-1185">Reference proteome</keyword>
<accession>A0A3Q0J716</accession>
<dbReference type="GO" id="GO:0001181">
    <property type="term" value="F:RNA polymerase I general transcription initiation factor activity"/>
    <property type="evidence" value="ECO:0007669"/>
    <property type="project" value="InterPro"/>
</dbReference>
<keyword evidence="4" id="KW-0396">Initiation factor</keyword>
<dbReference type="GO" id="GO:0003743">
    <property type="term" value="F:translation initiation factor activity"/>
    <property type="evidence" value="ECO:0007669"/>
    <property type="project" value="UniProtKB-KW"/>
</dbReference>
<dbReference type="GO" id="GO:0001042">
    <property type="term" value="F:RNA polymerase I core binding"/>
    <property type="evidence" value="ECO:0007669"/>
    <property type="project" value="TreeGrafter"/>
</dbReference>
<dbReference type="GeneID" id="103513956"/>
<comment type="similarity">
    <text evidence="1">Belongs to the RRN3 family.</text>
</comment>
<proteinExistence type="inferred from homology"/>
<sequence length="662" mass="74930">MSVFSSGRKSSLSKKSSLSNSSARSNVPPPARIVNVEKQKAVRFELLKNLDVKSVLKNVYKEQEQKDYDVLIRIIQDSEFVVQDSELLKLLKCAKDSVQFLNEKLKLFVQVLLVFKWCTRGANVVKAYEAFILELCKEQPFYKSLVVEQLVVSFTKVTEPDKINQWKDGFPPACDQIGFKNIHNLLVNLLSNSLIDTDLLMEKCWTFYPHHNIPCAFLSYTHNLLELSVHSCVDPCRKQMFTLIIQKLIHLDTLATRSEIEAAESDHEELLLSSADIFNMEDDPAASQGPAEVMHHPVANLLDLCLMRFFRYIQSVCIDRKYLGRLAPPTSCLDGSSSSNVANSPTVGDSVVPSPLAVKDNVIMWDRTKVLFNELLAVFESTILPTHGITHVPFLVFYFCSLRLSIGENFIEFLWKKIANVKIYNIFRQSCCHYVSSLLIHAHFMPVRVIKTCLNEMSQWCHSYLDNTDLTDEEACSPVKHPVFYSVCQALFSVITYKHSILVDSKKNMKFLQSLNLTRLVMSQLNPLRSCNAEIVSHFASITNTYQIVYCYNVIHQNARLNVLPIVSTDALGNIIKLNTVNALDQYSPFSTFLLVRCKSIITPEIHCQADPIPVTTNTNRTQNLLIADPVSSKQADHDEDDFLMSVDSPCANMSLNMSVSA</sequence>
<dbReference type="Proteomes" id="UP000079169">
    <property type="component" value="Unplaced"/>
</dbReference>
<evidence type="ECO:0000313" key="4">
    <source>
        <dbReference type="RefSeq" id="XP_026682748.1"/>
    </source>
</evidence>
<dbReference type="KEGG" id="dci:103513956"/>
<protein>
    <submittedName>
        <fullName evidence="4">RNA polymerase I-specific transcription initiation factor RRN3</fullName>
    </submittedName>
</protein>
<dbReference type="AlphaFoldDB" id="A0A3Q0J716"/>
<name>A0A3Q0J716_DIACI</name>
<gene>
    <name evidence="4" type="primary">LOC103513956</name>
</gene>
<dbReference type="PaxDb" id="121845-A0A3Q0J716"/>
<evidence type="ECO:0000313" key="3">
    <source>
        <dbReference type="Proteomes" id="UP000079169"/>
    </source>
</evidence>
<feature type="compositionally biased region" description="Low complexity" evidence="2">
    <location>
        <begin position="1"/>
        <end position="26"/>
    </location>
</feature>
<dbReference type="GO" id="GO:0006361">
    <property type="term" value="P:transcription initiation at RNA polymerase I promoter"/>
    <property type="evidence" value="ECO:0007669"/>
    <property type="project" value="InterPro"/>
</dbReference>
<dbReference type="GO" id="GO:0005634">
    <property type="term" value="C:nucleus"/>
    <property type="evidence" value="ECO:0007669"/>
    <property type="project" value="TreeGrafter"/>
</dbReference>